<accession>A0A8H3VX89</accession>
<dbReference type="AlphaFoldDB" id="A0A8H3VX89"/>
<evidence type="ECO:0000259" key="2">
    <source>
        <dbReference type="Pfam" id="PF01926"/>
    </source>
</evidence>
<dbReference type="SUPFAM" id="SSF52540">
    <property type="entry name" value="P-loop containing nucleoside triphosphate hydrolases"/>
    <property type="match status" value="1"/>
</dbReference>
<feature type="domain" description="Heterokaryon incompatibility" evidence="3">
    <location>
        <begin position="727"/>
        <end position="848"/>
    </location>
</feature>
<dbReference type="InterPro" id="IPR006073">
    <property type="entry name" value="GTP-bd"/>
</dbReference>
<name>A0A8H3VX89_9PEZI</name>
<evidence type="ECO:0000313" key="5">
    <source>
        <dbReference type="Proteomes" id="UP000434172"/>
    </source>
</evidence>
<protein>
    <submittedName>
        <fullName evidence="4">Tol protein</fullName>
    </submittedName>
</protein>
<dbReference type="Pfam" id="PF06985">
    <property type="entry name" value="HET"/>
    <property type="match status" value="1"/>
</dbReference>
<keyword evidence="5" id="KW-1185">Reference proteome</keyword>
<organism evidence="4 5">
    <name type="scientific">Colletotrichum asianum</name>
    <dbReference type="NCBI Taxonomy" id="702518"/>
    <lineage>
        <taxon>Eukaryota</taxon>
        <taxon>Fungi</taxon>
        <taxon>Dikarya</taxon>
        <taxon>Ascomycota</taxon>
        <taxon>Pezizomycotina</taxon>
        <taxon>Sordariomycetes</taxon>
        <taxon>Hypocreomycetidae</taxon>
        <taxon>Glomerellales</taxon>
        <taxon>Glomerellaceae</taxon>
        <taxon>Colletotrichum</taxon>
        <taxon>Colletotrichum gloeosporioides species complex</taxon>
    </lineage>
</organism>
<dbReference type="InterPro" id="IPR027417">
    <property type="entry name" value="P-loop_NTPase"/>
</dbReference>
<proteinExistence type="predicted"/>
<dbReference type="InterPro" id="IPR010730">
    <property type="entry name" value="HET"/>
</dbReference>
<dbReference type="GO" id="GO:0005525">
    <property type="term" value="F:GTP binding"/>
    <property type="evidence" value="ECO:0007669"/>
    <property type="project" value="InterPro"/>
</dbReference>
<evidence type="ECO:0000256" key="1">
    <source>
        <dbReference type="SAM" id="MobiDB-lite"/>
    </source>
</evidence>
<dbReference type="EMBL" id="WOWK01000153">
    <property type="protein sequence ID" value="KAF0316624.1"/>
    <property type="molecule type" value="Genomic_DNA"/>
</dbReference>
<comment type="caution">
    <text evidence="4">The sequence shown here is derived from an EMBL/GenBank/DDBJ whole genome shotgun (WGS) entry which is preliminary data.</text>
</comment>
<dbReference type="Gene3D" id="3.40.50.300">
    <property type="entry name" value="P-loop containing nucleotide triphosphate hydrolases"/>
    <property type="match status" value="1"/>
</dbReference>
<dbReference type="PANTHER" id="PTHR33112">
    <property type="entry name" value="DOMAIN PROTEIN, PUTATIVE-RELATED"/>
    <property type="match status" value="1"/>
</dbReference>
<dbReference type="Pfam" id="PF01926">
    <property type="entry name" value="MMR_HSR1"/>
    <property type="match status" value="1"/>
</dbReference>
<dbReference type="OrthoDB" id="5428863at2759"/>
<dbReference type="PANTHER" id="PTHR33112:SF1">
    <property type="entry name" value="HETEROKARYON INCOMPATIBILITY DOMAIN-CONTAINING PROTEIN"/>
    <property type="match status" value="1"/>
</dbReference>
<dbReference type="CDD" id="cd00882">
    <property type="entry name" value="Ras_like_GTPase"/>
    <property type="match status" value="1"/>
</dbReference>
<gene>
    <name evidence="4" type="ORF">GQ607_016155</name>
</gene>
<sequence>MTGSDVPRWPPEDPTPGHNHVYIAVMGVTGAGKSTLISHCTQSEVEVGHDLEGCTQVVNTYPVKYDENTTVWLVDTPGFDDTNRSDTDVLREIATWLSNAYKETKKLHGIIYLHRTTDTRLGGSAMRNLFMFQKLCGQDALKNVILATTMWEDVKAELGNKREEELKNKSEFWGGMMNKGSTVLRHQNTQESALRLVKHFVEKAPEEATTVLELQKEMVDHGRSLDQTGAGQEVDGGLAKQRESQKSHLEELQKELEEARASNDLEMARLLEEERKRAQAQMADLVQQREDLKVNLERLWEAKLAQLEAAHIAQLAEMENVRKQEKIQHELDVKEHQQKFDEMHVWSQHLGGEGPSPAIMEKGPVSLSLFGDRYWFDAQRFDSGNPTANMPKERHPFPTMNGNYWVAWGEHNSWYIRYRESYRGGYAYHSNFSDNFQEIYPGAYRFLFAQYPDENPTCVSLATGGHYFVATVGHLSHNLPQSVRARLSAEPDSYASIWLGEGETFVSQRLVKRSGQSTNGGTYCAQECYLKTGYPALEDAVTAKDKNIKICERCLRIDFVNAFWALEQGKMDTQGIILDDDAGRFVSGDETTCDLCNLLSNAALSSSISESEAQDFELRAFSYLQNGIGVRHTLPGAQDSLMVVVTSKNTVIFGETFFDDYGYDGKSYVVFTDGQPGPLKPQEIPALFDHGRARLWIDNCKEDHGPSCNKPVSLAAIPGMKLINCNTLQIEPAQHELSASVKDAMPLTRLLGYQYLWVDKYCIDQSNVSELSDQINKMDLIYSNAEATIVAAAGPDETYGLPGVSSTKRLKQDTVHIAGAAIINMGPHPAVYVEKESRWWKRGWTFQEGLLSRRRIIFTETQAFFECNTASWIESLGGIELVKDRQSLNWTKWKNGIFLLSHFMGQPETQAPTETTRHGGNELLENPAGDSRIARRLVDFFRLIQQYTTRSLTYDSDSLNAAAGMLKILAKRKPSVLAISGLPYVSLPTQDVLIDTQIFIAINPLGSTSSK</sequence>
<dbReference type="Proteomes" id="UP000434172">
    <property type="component" value="Unassembled WGS sequence"/>
</dbReference>
<evidence type="ECO:0000259" key="3">
    <source>
        <dbReference type="Pfam" id="PF06985"/>
    </source>
</evidence>
<evidence type="ECO:0000313" key="4">
    <source>
        <dbReference type="EMBL" id="KAF0316624.1"/>
    </source>
</evidence>
<feature type="domain" description="G" evidence="2">
    <location>
        <begin position="23"/>
        <end position="115"/>
    </location>
</feature>
<reference evidence="4 5" key="1">
    <citation type="submission" date="2019-12" db="EMBL/GenBank/DDBJ databases">
        <title>A genome sequence resource for the geographically widespread anthracnose pathogen Colletotrichum asianum.</title>
        <authorList>
            <person name="Meng Y."/>
        </authorList>
    </citation>
    <scope>NUCLEOTIDE SEQUENCE [LARGE SCALE GENOMIC DNA]</scope>
    <source>
        <strain evidence="4 5">ICMP 18580</strain>
    </source>
</reference>
<feature type="region of interest" description="Disordered" evidence="1">
    <location>
        <begin position="226"/>
        <end position="245"/>
    </location>
</feature>